<feature type="region of interest" description="Disordered" evidence="1">
    <location>
        <begin position="859"/>
        <end position="878"/>
    </location>
</feature>
<feature type="region of interest" description="Disordered" evidence="1">
    <location>
        <begin position="566"/>
        <end position="595"/>
    </location>
</feature>
<feature type="compositionally biased region" description="Low complexity" evidence="1">
    <location>
        <begin position="1210"/>
        <end position="1221"/>
    </location>
</feature>
<feature type="region of interest" description="Disordered" evidence="1">
    <location>
        <begin position="679"/>
        <end position="749"/>
    </location>
</feature>
<feature type="compositionally biased region" description="Polar residues" evidence="1">
    <location>
        <begin position="583"/>
        <end position="592"/>
    </location>
</feature>
<dbReference type="PROSITE" id="PS51886">
    <property type="entry name" value="TLDC"/>
    <property type="match status" value="1"/>
</dbReference>
<feature type="domain" description="TLDc" evidence="2">
    <location>
        <begin position="1290"/>
        <end position="1551"/>
    </location>
</feature>
<dbReference type="PANTHER" id="PTHR23354">
    <property type="entry name" value="NUCLEOLAR PROTEIN 7/ESTROGEN RECEPTOR COACTIVATOR-RELATED"/>
    <property type="match status" value="1"/>
</dbReference>
<organism evidence="3 4">
    <name type="scientific">Novymonas esmeraldas</name>
    <dbReference type="NCBI Taxonomy" id="1808958"/>
    <lineage>
        <taxon>Eukaryota</taxon>
        <taxon>Discoba</taxon>
        <taxon>Euglenozoa</taxon>
        <taxon>Kinetoplastea</taxon>
        <taxon>Metakinetoplastina</taxon>
        <taxon>Trypanosomatida</taxon>
        <taxon>Trypanosomatidae</taxon>
        <taxon>Novymonas</taxon>
    </lineage>
</organism>
<evidence type="ECO:0000256" key="1">
    <source>
        <dbReference type="SAM" id="MobiDB-lite"/>
    </source>
</evidence>
<feature type="region of interest" description="Disordered" evidence="1">
    <location>
        <begin position="1382"/>
        <end position="1401"/>
    </location>
</feature>
<feature type="compositionally biased region" description="Basic and acidic residues" evidence="1">
    <location>
        <begin position="1187"/>
        <end position="1200"/>
    </location>
</feature>
<gene>
    <name evidence="3" type="ORF">NESM_000448000</name>
</gene>
<dbReference type="SMART" id="SM00584">
    <property type="entry name" value="TLDc"/>
    <property type="match status" value="1"/>
</dbReference>
<dbReference type="Pfam" id="PF07534">
    <property type="entry name" value="TLD"/>
    <property type="match status" value="1"/>
</dbReference>
<evidence type="ECO:0000313" key="4">
    <source>
        <dbReference type="Proteomes" id="UP001430356"/>
    </source>
</evidence>
<dbReference type="EMBL" id="JAECZO010000050">
    <property type="protein sequence ID" value="KAK7195229.1"/>
    <property type="molecule type" value="Genomic_DNA"/>
</dbReference>
<feature type="compositionally biased region" description="Low complexity" evidence="1">
    <location>
        <begin position="714"/>
        <end position="737"/>
    </location>
</feature>
<accession>A0AAW0EPC0</accession>
<feature type="compositionally biased region" description="Low complexity" evidence="1">
    <location>
        <begin position="764"/>
        <end position="781"/>
    </location>
</feature>
<sequence>MRPRTPPPPSADAVAVVTDAQLLQRALRSAVAAAAAGEATAAASSYALVVKVLLRKCFLVEELVLLALAMGAETRDAAAPSSPLPPPPPPIIHGPAAEQPVDVLASVQTLLPPGLDDEDYEEERAYHALKAGHEPHTSTHFSPMERSDGGVASPAGSPSSPAHGADAGHDATTARWIARLLRKVHPDALPVATLERICKCPLASATSNSSISGAQQQQQQQQPGWGTGDIDLLPQLKSSQPTSPTPSSPAATTAATAAASSASLSLLFATLLWNVACALWGEGFVEDAHHWLCAVDVRRLWRLYADVCRSLGDAAAAVPYASGEPAEEEEEATSMTGSSSSSSSRACALTWSAVLTEARAADAVSPTRGPSTAAATAYTATEATPQPCTGITLPVAARPSAPLPMVNTTTPCVGGDAAAAASAAEAEGSHDTATTPTTAAAAAAAAATMRTLAVSLRRLARRTSALRDCCALMMACQTAEDVFYVLYAMNYALAMQQCKYEQQQQEEREEGQRGGGGETSVTSGGLAELLIFATLLIEYFITKRAQRLLMDEGALLPADTTTTTTAAAAAAAPTAGGGGDARSGTSPHPQQQRRMDRAIRRASDEVVSTFTNGRCLTLYALESYGLPPPYDGDGESTTTYMLAPELPYVLVCNVLGNTLDFASLYRLSKVFHGVMQCRRGPRGHGGDEEHAAGAEPAHPNLTRRATHEERTLRRAWTAAATPSTAPATTSTSATADTAPPPPPSSSVVGDLLGLVKEAAAGLWHAGSGSSSGSAAQSTAAARPNSDGAGGRAPSRRSDVRPSFGCGEPGGEDVLAQPRGGSGYAERIAAARRERPVERAAATPWSAESAAAVSSENSSLADASSSSAPHISTAAAATTTPTWLSRAPRLGQLRDGAGPCALQSRGAAAAELLLPSTLLADAAAAVAPCLLAEEAEEPLSPATAAAATSAADAAVPLQQTRDVDDGGGGGGYRSPASLSFFNADASAQQPPVLLHTAEARWRSCTPTEAISLRLLTVLYRYPKLHTLEPVAARHVDLVATELNKALHVLQTAMRERFGEHWWLHWRSLREEETSRYYARAVADAQGGGHPLCSPTTSVVLTSEPCGDGDAEVESRAAAAAVVVVASPPALLGAAAAPRGWTCAAAPVVCEGVRPPPTPPPPPPAASTRGDVALSSLWSARPLYVPSDEALRERRQPRRHDPAAAVPPPAAPSASSTEAGSAATRMTREVTWDAPPPYTPVVSVDFAAFTTTSVETQQNTRRLLESLQRRELASAAAAAATAEDDVVGPGASLLSRECRRLLHDELPLLQQYSPWRVLYSTRVHGISLSTLYANCRREAERHACAGYTATPMLADTRPMLLVLELPESTTMDFAQDDAGVLEASASADPATPPTQQPAGRPRRRHHKQFIGAFLSDLLRLETRRYYGSSECFVFQLLVPGAADDGDDGDAAAPGSTPQLRVYRASGRNAHYINCRASSIVIGGGDGGSSLYLDDTLLHGATSRCATFDSPVLSTWTAASAAASAAAAAEEVGTANNVGQSSLSVLNVEVIVMDA</sequence>
<protein>
    <submittedName>
        <fullName evidence="3">TLD domain protein</fullName>
    </submittedName>
</protein>
<name>A0AAW0EPC0_9TRYP</name>
<feature type="compositionally biased region" description="Low complexity" evidence="1">
    <location>
        <begin position="149"/>
        <end position="165"/>
    </location>
</feature>
<proteinExistence type="predicted"/>
<comment type="caution">
    <text evidence="3">The sequence shown here is derived from an EMBL/GenBank/DDBJ whole genome shotgun (WGS) entry which is preliminary data.</text>
</comment>
<feature type="compositionally biased region" description="Low complexity" evidence="1">
    <location>
        <begin position="232"/>
        <end position="242"/>
    </location>
</feature>
<feature type="compositionally biased region" description="Low complexity" evidence="1">
    <location>
        <begin position="333"/>
        <end position="342"/>
    </location>
</feature>
<keyword evidence="4" id="KW-1185">Reference proteome</keyword>
<dbReference type="Proteomes" id="UP001430356">
    <property type="component" value="Unassembled WGS sequence"/>
</dbReference>
<evidence type="ECO:0000313" key="3">
    <source>
        <dbReference type="EMBL" id="KAK7195229.1"/>
    </source>
</evidence>
<feature type="region of interest" description="Disordered" evidence="1">
    <location>
        <begin position="320"/>
        <end position="342"/>
    </location>
</feature>
<reference evidence="3 4" key="1">
    <citation type="journal article" date="2021" name="MBio">
        <title>A New Model Trypanosomatid, Novymonas esmeraldas: Genomic Perception of Its 'Candidatus Pandoraea novymonadis' Endosymbiont.</title>
        <authorList>
            <person name="Zakharova A."/>
            <person name="Saura A."/>
            <person name="Butenko A."/>
            <person name="Podesvova L."/>
            <person name="Warmusova S."/>
            <person name="Kostygov A.Y."/>
            <person name="Nenarokova A."/>
            <person name="Lukes J."/>
            <person name="Opperdoes F.R."/>
            <person name="Yurchenko V."/>
        </authorList>
    </citation>
    <scope>NUCLEOTIDE SEQUENCE [LARGE SCALE GENOMIC DNA]</scope>
    <source>
        <strain evidence="3 4">E262AT.01</strain>
    </source>
</reference>
<feature type="region of interest" description="Disordered" evidence="1">
    <location>
        <begin position="211"/>
        <end position="252"/>
    </location>
</feature>
<feature type="compositionally biased region" description="Basic and acidic residues" evidence="1">
    <location>
        <begin position="131"/>
        <end position="148"/>
    </location>
</feature>
<dbReference type="PANTHER" id="PTHR23354:SF126">
    <property type="entry name" value="CONSERVED TLD DOMAIN PROTEIN"/>
    <property type="match status" value="1"/>
</dbReference>
<evidence type="ECO:0000259" key="2">
    <source>
        <dbReference type="PROSITE" id="PS51886"/>
    </source>
</evidence>
<feature type="region of interest" description="Disordered" evidence="1">
    <location>
        <begin position="131"/>
        <end position="169"/>
    </location>
</feature>
<feature type="region of interest" description="Disordered" evidence="1">
    <location>
        <begin position="764"/>
        <end position="820"/>
    </location>
</feature>
<dbReference type="InterPro" id="IPR006571">
    <property type="entry name" value="TLDc_dom"/>
</dbReference>
<feature type="region of interest" description="Disordered" evidence="1">
    <location>
        <begin position="1186"/>
        <end position="1223"/>
    </location>
</feature>